<sequence length="173" mass="20196">MCGVWTTPSEMFKHLETVGHKLAYLFRNYKMYHQTVVSESNSLVREAMLSQFAIQIWKMEKPPGQVSNRLRSLLDRATIERVWPEHVKVLDQSWKEDGKTVGRVEVPPPISKEAWSFVNVELSGDVKNKKEEKKIKKEVYEKEDAPSKEKEGYVILKRTTKRVFIVENEEAVM</sequence>
<evidence type="ECO:0000313" key="1">
    <source>
        <dbReference type="EMBL" id="VDM65630.1"/>
    </source>
</evidence>
<keyword evidence="2" id="KW-1185">Reference proteome</keyword>
<dbReference type="Proteomes" id="UP000270094">
    <property type="component" value="Unassembled WGS sequence"/>
</dbReference>
<protein>
    <submittedName>
        <fullName evidence="1">Uncharacterized protein</fullName>
    </submittedName>
</protein>
<evidence type="ECO:0000313" key="2">
    <source>
        <dbReference type="Proteomes" id="UP000270094"/>
    </source>
</evidence>
<accession>A0A3P7HZK8</accession>
<dbReference type="OrthoDB" id="5877502at2759"/>
<gene>
    <name evidence="1" type="ORF">SVUK_LOCUS628</name>
</gene>
<proteinExistence type="predicted"/>
<dbReference type="EMBL" id="UYYB01001081">
    <property type="protein sequence ID" value="VDM65630.1"/>
    <property type="molecule type" value="Genomic_DNA"/>
</dbReference>
<reference evidence="1 2" key="1">
    <citation type="submission" date="2018-11" db="EMBL/GenBank/DDBJ databases">
        <authorList>
            <consortium name="Pathogen Informatics"/>
        </authorList>
    </citation>
    <scope>NUCLEOTIDE SEQUENCE [LARGE SCALE GENOMIC DNA]</scope>
</reference>
<organism evidence="1 2">
    <name type="scientific">Strongylus vulgaris</name>
    <name type="common">Blood worm</name>
    <dbReference type="NCBI Taxonomy" id="40348"/>
    <lineage>
        <taxon>Eukaryota</taxon>
        <taxon>Metazoa</taxon>
        <taxon>Ecdysozoa</taxon>
        <taxon>Nematoda</taxon>
        <taxon>Chromadorea</taxon>
        <taxon>Rhabditida</taxon>
        <taxon>Rhabditina</taxon>
        <taxon>Rhabditomorpha</taxon>
        <taxon>Strongyloidea</taxon>
        <taxon>Strongylidae</taxon>
        <taxon>Strongylus</taxon>
    </lineage>
</organism>
<name>A0A3P7HZK8_STRVU</name>
<dbReference type="AlphaFoldDB" id="A0A3P7HZK8"/>